<gene>
    <name evidence="1" type="ORF">GCM10023230_07310</name>
</gene>
<accession>A0ABP8ZP64</accession>
<dbReference type="EMBL" id="BAABIP010000007">
    <property type="protein sequence ID" value="GAA4760879.1"/>
    <property type="molecule type" value="Genomic_DNA"/>
</dbReference>
<name>A0ABP8ZP64_9FLAO</name>
<dbReference type="Proteomes" id="UP001500141">
    <property type="component" value="Unassembled WGS sequence"/>
</dbReference>
<sequence length="47" mass="5639">MPTNKIVKFDMYLFEKRKISPNFIRKAVKQTNEAFDKLITFEVKNES</sequence>
<organism evidence="1 2">
    <name type="scientific">Flavobacterium hankyongi</name>
    <dbReference type="NCBI Taxonomy" id="1176532"/>
    <lineage>
        <taxon>Bacteria</taxon>
        <taxon>Pseudomonadati</taxon>
        <taxon>Bacteroidota</taxon>
        <taxon>Flavobacteriia</taxon>
        <taxon>Flavobacteriales</taxon>
        <taxon>Flavobacteriaceae</taxon>
        <taxon>Flavobacterium</taxon>
    </lineage>
</organism>
<protein>
    <submittedName>
        <fullName evidence="1">Uncharacterized protein</fullName>
    </submittedName>
</protein>
<evidence type="ECO:0000313" key="1">
    <source>
        <dbReference type="EMBL" id="GAA4760879.1"/>
    </source>
</evidence>
<evidence type="ECO:0000313" key="2">
    <source>
        <dbReference type="Proteomes" id="UP001500141"/>
    </source>
</evidence>
<keyword evidence="2" id="KW-1185">Reference proteome</keyword>
<proteinExistence type="predicted"/>
<reference evidence="2" key="1">
    <citation type="journal article" date="2019" name="Int. J. Syst. Evol. Microbiol.">
        <title>The Global Catalogue of Microorganisms (GCM) 10K type strain sequencing project: providing services to taxonomists for standard genome sequencing and annotation.</title>
        <authorList>
            <consortium name="The Broad Institute Genomics Platform"/>
            <consortium name="The Broad Institute Genome Sequencing Center for Infectious Disease"/>
            <person name="Wu L."/>
            <person name="Ma J."/>
        </authorList>
    </citation>
    <scope>NUCLEOTIDE SEQUENCE [LARGE SCALE GENOMIC DNA]</scope>
    <source>
        <strain evidence="2">JCM 18198</strain>
    </source>
</reference>
<comment type="caution">
    <text evidence="1">The sequence shown here is derived from an EMBL/GenBank/DDBJ whole genome shotgun (WGS) entry which is preliminary data.</text>
</comment>